<dbReference type="EMBL" id="DSQF01000023">
    <property type="protein sequence ID" value="HGZ44068.1"/>
    <property type="molecule type" value="Genomic_DNA"/>
</dbReference>
<dbReference type="SUPFAM" id="SSF52172">
    <property type="entry name" value="CheY-like"/>
    <property type="match status" value="1"/>
</dbReference>
<sequence>MSARRVYALVPDLFFMSRIGAVAASLGIVVEELRPNRAITACLNAPPDLLLLDLHAEGDPLEVVRVLKANDATRGIEIVGFFSHVDTARREAALRAGADRVLPRSAFVVKLPDLLRGASA</sequence>
<organism evidence="1">
    <name type="scientific">Eiseniibacteriota bacterium</name>
    <dbReference type="NCBI Taxonomy" id="2212470"/>
    <lineage>
        <taxon>Bacteria</taxon>
        <taxon>Candidatus Eiseniibacteriota</taxon>
    </lineage>
</organism>
<evidence type="ECO:0000313" key="1">
    <source>
        <dbReference type="EMBL" id="HGZ44068.1"/>
    </source>
</evidence>
<comment type="caution">
    <text evidence="1">The sequence shown here is derived from an EMBL/GenBank/DDBJ whole genome shotgun (WGS) entry which is preliminary data.</text>
</comment>
<gene>
    <name evidence="1" type="ORF">ENR23_11730</name>
</gene>
<evidence type="ECO:0008006" key="2">
    <source>
        <dbReference type="Google" id="ProtNLM"/>
    </source>
</evidence>
<name>A0A832I3Y5_UNCEI</name>
<dbReference type="Gene3D" id="3.40.50.2300">
    <property type="match status" value="1"/>
</dbReference>
<protein>
    <recommendedName>
        <fullName evidence="2">Response regulator</fullName>
    </recommendedName>
</protein>
<dbReference type="AlphaFoldDB" id="A0A832I3Y5"/>
<dbReference type="InterPro" id="IPR011006">
    <property type="entry name" value="CheY-like_superfamily"/>
</dbReference>
<accession>A0A832I3Y5</accession>
<proteinExistence type="predicted"/>
<reference evidence="1" key="1">
    <citation type="journal article" date="2020" name="mSystems">
        <title>Genome- and Community-Level Interaction Insights into Carbon Utilization and Element Cycling Functions of Hydrothermarchaeota in Hydrothermal Sediment.</title>
        <authorList>
            <person name="Zhou Z."/>
            <person name="Liu Y."/>
            <person name="Xu W."/>
            <person name="Pan J."/>
            <person name="Luo Z.H."/>
            <person name="Li M."/>
        </authorList>
    </citation>
    <scope>NUCLEOTIDE SEQUENCE [LARGE SCALE GENOMIC DNA]</scope>
    <source>
        <strain evidence="1">SpSt-381</strain>
    </source>
</reference>